<dbReference type="AlphaFoldDB" id="A0AAW2D9W7"/>
<dbReference type="PANTHER" id="PTHR31589">
    <property type="entry name" value="PROTEIN, PUTATIVE (DUF239)-RELATED-RELATED"/>
    <property type="match status" value="1"/>
</dbReference>
<evidence type="ECO:0000259" key="1">
    <source>
        <dbReference type="PROSITE" id="PS52045"/>
    </source>
</evidence>
<evidence type="ECO:0000313" key="3">
    <source>
        <dbReference type="Proteomes" id="UP001459277"/>
    </source>
</evidence>
<dbReference type="Proteomes" id="UP001459277">
    <property type="component" value="Unassembled WGS sequence"/>
</dbReference>
<reference evidence="2 3" key="1">
    <citation type="submission" date="2024-01" db="EMBL/GenBank/DDBJ databases">
        <title>A telomere-to-telomere, gap-free genome of sweet tea (Lithocarpus litseifolius).</title>
        <authorList>
            <person name="Zhou J."/>
        </authorList>
    </citation>
    <scope>NUCLEOTIDE SEQUENCE [LARGE SCALE GENOMIC DNA]</scope>
    <source>
        <strain evidence="2">Zhou-2022a</strain>
        <tissue evidence="2">Leaf</tissue>
    </source>
</reference>
<dbReference type="EMBL" id="JAZDWU010000003">
    <property type="protein sequence ID" value="KAL0007395.1"/>
    <property type="molecule type" value="Genomic_DNA"/>
</dbReference>
<dbReference type="Pfam" id="PF03080">
    <property type="entry name" value="Neprosin"/>
    <property type="match status" value="1"/>
</dbReference>
<dbReference type="PROSITE" id="PS52045">
    <property type="entry name" value="NEPROSIN_PEP_CD"/>
    <property type="match status" value="1"/>
</dbReference>
<proteinExistence type="predicted"/>
<feature type="domain" description="Neprosin PEP catalytic" evidence="1">
    <location>
        <begin position="1"/>
        <end position="119"/>
    </location>
</feature>
<protein>
    <recommendedName>
        <fullName evidence="1">Neprosin PEP catalytic domain-containing protein</fullName>
    </recommendedName>
</protein>
<name>A0AAW2D9W7_9ROSI</name>
<dbReference type="PANTHER" id="PTHR31589:SF223">
    <property type="entry name" value="PROTEIN, PUTATIVE (DUF239)-RELATED"/>
    <property type="match status" value="1"/>
</dbReference>
<sequence>MDVNDNWWIFIDENVVGYYPVALFSNLINPKTIGWGGVTSIAPNGINPSMGSGSFPSDGASSFSNIHFRNQWKIKAAPQSNEYDIIIDRPKCYDLKDDGYKDDNLGFTFQFGGLGEQCDN</sequence>
<evidence type="ECO:0000313" key="2">
    <source>
        <dbReference type="EMBL" id="KAL0007395.1"/>
    </source>
</evidence>
<comment type="caution">
    <text evidence="2">The sequence shown here is derived from an EMBL/GenBank/DDBJ whole genome shotgun (WGS) entry which is preliminary data.</text>
</comment>
<organism evidence="2 3">
    <name type="scientific">Lithocarpus litseifolius</name>
    <dbReference type="NCBI Taxonomy" id="425828"/>
    <lineage>
        <taxon>Eukaryota</taxon>
        <taxon>Viridiplantae</taxon>
        <taxon>Streptophyta</taxon>
        <taxon>Embryophyta</taxon>
        <taxon>Tracheophyta</taxon>
        <taxon>Spermatophyta</taxon>
        <taxon>Magnoliopsida</taxon>
        <taxon>eudicotyledons</taxon>
        <taxon>Gunneridae</taxon>
        <taxon>Pentapetalae</taxon>
        <taxon>rosids</taxon>
        <taxon>fabids</taxon>
        <taxon>Fagales</taxon>
        <taxon>Fagaceae</taxon>
        <taxon>Lithocarpus</taxon>
    </lineage>
</organism>
<gene>
    <name evidence="2" type="ORF">SO802_008897</name>
</gene>
<keyword evidence="3" id="KW-1185">Reference proteome</keyword>
<dbReference type="InterPro" id="IPR004314">
    <property type="entry name" value="Neprosin"/>
</dbReference>
<dbReference type="InterPro" id="IPR053168">
    <property type="entry name" value="Glutamic_endopeptidase"/>
</dbReference>
<accession>A0AAW2D9W7</accession>